<dbReference type="KEGG" id="cvn:111110409"/>
<feature type="transmembrane region" description="Helical" evidence="13">
    <location>
        <begin position="802"/>
        <end position="825"/>
    </location>
</feature>
<gene>
    <name evidence="16" type="primary">LOC111110409</name>
</gene>
<feature type="transmembrane region" description="Helical" evidence="13">
    <location>
        <begin position="6"/>
        <end position="25"/>
    </location>
</feature>
<keyword evidence="4 13" id="KW-0812">Transmembrane</keyword>
<dbReference type="Pfam" id="PF00003">
    <property type="entry name" value="7tm_3"/>
    <property type="match status" value="1"/>
</dbReference>
<dbReference type="PROSITE" id="PS00980">
    <property type="entry name" value="G_PROTEIN_RECEP_F3_2"/>
    <property type="match status" value="1"/>
</dbReference>
<name>A0A8B8BIF7_CRAVI</name>
<dbReference type="PRINTS" id="PR00593">
    <property type="entry name" value="MTABOTROPICR"/>
</dbReference>
<dbReference type="GO" id="GO:0005886">
    <property type="term" value="C:plasma membrane"/>
    <property type="evidence" value="ECO:0007669"/>
    <property type="project" value="UniProtKB-SubCell"/>
</dbReference>
<dbReference type="Pfam" id="PF07562">
    <property type="entry name" value="NCD3G"/>
    <property type="match status" value="1"/>
</dbReference>
<evidence type="ECO:0000259" key="14">
    <source>
        <dbReference type="PROSITE" id="PS50259"/>
    </source>
</evidence>
<sequence length="906" mass="101573">MMRVISLLWTSLVENILVILFVFLLRTRGENPALSAYIPGEIIIGGLFPIHQKSSGDRAICGEINLDRGVQRAEAMLFTIDEINKNPKILPKIKLGAKIYDTCARGTYALERSLEFIRGSFTSIDSSDFFCDDGTKARANSTFENVAGVIGGSYSSVSIQVANLLRLFKLPQISYASTSADLSDKARYDYFSRTVPPDNFQAKAIVDIVEYLNWTYVSTVASEGDYGQSGIDDFKEKAVARNICIAESIKILSNSNPSTFDDAITKLLAKENAKIVVLFLRIEDATQLLDAARRSGVGSRFVWIASDAWGTQEKPVLQNAGVAKGALTIELQSTFIPAFHDYFMSLTPQNNVRNPWFREFWETAHNCSFQLGPKEPPDKARCTGNEQLSPVTFKQETKVQFIYDAVYAMALAIDAMHNASCKTEELCDDMRQVNGMILRDFILNTTFDDGYGARVKFDKKGDAMGRYNIMNFQWNETSRSYQYAVVGSWTDSLTIDTDKIVWAGQNREVPSSRCSRPCEFNEFKFVGKDGDTCCWACIKCQEWEYLKDEFTCEDCGVAMWPNADKRGCHRLPEQHINLVSVYALVPVILSCLGLIVTCIVIATFLKHNDTPVVMASGRELSYMLLGGCVLCYLVTFVLIARPSPITCAIQRAGIGLGFSVIYSSLLTKTNRISRIFDSARRSARRPPFISPKSQIVITLVLISIQVLFSIVWLVLERPGTRLYTPKNKRNEVILKCKTDDISFLVSLLYNIILIIVCTLYAIKTRKIPENFNESKFIGFAMYTTCIIWLAFVPIYFGTLNSFEVQITTLCISISLSATVALVCLFTPKMYIIVFQPEKNVRRLTMNSASYKKPVTNSSSVLATNNHDSYTDERIKLNVNYDEKHGVRTVPVPVSKTNGDQDSLHSL</sequence>
<feature type="transmembrane region" description="Helical" evidence="13">
    <location>
        <begin position="741"/>
        <end position="762"/>
    </location>
</feature>
<dbReference type="GeneID" id="111110409"/>
<dbReference type="CDD" id="cd15934">
    <property type="entry name" value="7tmC_mGluRs_group2_3"/>
    <property type="match status" value="1"/>
</dbReference>
<evidence type="ECO:0000256" key="12">
    <source>
        <dbReference type="ARBA" id="ARBA00023224"/>
    </source>
</evidence>
<accession>A0A8B8BIF7</accession>
<evidence type="ECO:0000256" key="8">
    <source>
        <dbReference type="ARBA" id="ARBA00023136"/>
    </source>
</evidence>
<feature type="transmembrane region" description="Helical" evidence="13">
    <location>
        <begin position="695"/>
        <end position="715"/>
    </location>
</feature>
<dbReference type="InterPro" id="IPR000337">
    <property type="entry name" value="GPCR_3"/>
</dbReference>
<feature type="transmembrane region" description="Helical" evidence="13">
    <location>
        <begin position="579"/>
        <end position="605"/>
    </location>
</feature>
<dbReference type="InterPro" id="IPR038550">
    <property type="entry name" value="GPCR_3_9-Cys_sf"/>
</dbReference>
<evidence type="ECO:0000256" key="7">
    <source>
        <dbReference type="ARBA" id="ARBA00023040"/>
    </source>
</evidence>
<dbReference type="InterPro" id="IPR011500">
    <property type="entry name" value="GPCR_3_9-Cys_dom"/>
</dbReference>
<evidence type="ECO:0000256" key="5">
    <source>
        <dbReference type="ARBA" id="ARBA00022729"/>
    </source>
</evidence>
<feature type="transmembrane region" description="Helical" evidence="13">
    <location>
        <begin position="774"/>
        <end position="796"/>
    </location>
</feature>
<dbReference type="InterPro" id="IPR017978">
    <property type="entry name" value="GPCR_3_C"/>
</dbReference>
<dbReference type="Gene3D" id="2.10.50.30">
    <property type="entry name" value="GPCR, family 3, nine cysteines domain"/>
    <property type="match status" value="1"/>
</dbReference>
<dbReference type="CDD" id="cd06362">
    <property type="entry name" value="PBP1_mGluR"/>
    <property type="match status" value="1"/>
</dbReference>
<organism evidence="15 16">
    <name type="scientific">Crassostrea virginica</name>
    <name type="common">Eastern oyster</name>
    <dbReference type="NCBI Taxonomy" id="6565"/>
    <lineage>
        <taxon>Eukaryota</taxon>
        <taxon>Metazoa</taxon>
        <taxon>Spiralia</taxon>
        <taxon>Lophotrochozoa</taxon>
        <taxon>Mollusca</taxon>
        <taxon>Bivalvia</taxon>
        <taxon>Autobranchia</taxon>
        <taxon>Pteriomorphia</taxon>
        <taxon>Ostreida</taxon>
        <taxon>Ostreoidea</taxon>
        <taxon>Ostreidae</taxon>
        <taxon>Crassostrea</taxon>
    </lineage>
</organism>
<comment type="similarity">
    <text evidence="2">Belongs to the G-protein coupled receptor 3 family.</text>
</comment>
<dbReference type="InterPro" id="IPR001828">
    <property type="entry name" value="ANF_lig-bd_rcpt"/>
</dbReference>
<evidence type="ECO:0000256" key="6">
    <source>
        <dbReference type="ARBA" id="ARBA00022989"/>
    </source>
</evidence>
<dbReference type="PANTHER" id="PTHR24060">
    <property type="entry name" value="METABOTROPIC GLUTAMATE RECEPTOR"/>
    <property type="match status" value="1"/>
</dbReference>
<dbReference type="InterPro" id="IPR028082">
    <property type="entry name" value="Peripla_BP_I"/>
</dbReference>
<evidence type="ECO:0000256" key="4">
    <source>
        <dbReference type="ARBA" id="ARBA00022692"/>
    </source>
</evidence>
<dbReference type="RefSeq" id="XP_022302609.1">
    <property type="nucleotide sequence ID" value="XM_022446901.1"/>
</dbReference>
<keyword evidence="11" id="KW-0325">Glycoprotein</keyword>
<reference evidence="16" key="1">
    <citation type="submission" date="2025-08" db="UniProtKB">
        <authorList>
            <consortium name="RefSeq"/>
        </authorList>
    </citation>
    <scope>IDENTIFICATION</scope>
    <source>
        <tissue evidence="16">Whole sample</tissue>
    </source>
</reference>
<dbReference type="InterPro" id="IPR050726">
    <property type="entry name" value="mGluR"/>
</dbReference>
<keyword evidence="5" id="KW-0732">Signal</keyword>
<comment type="subcellular location">
    <subcellularLocation>
        <location evidence="1">Cell membrane</location>
        <topology evidence="1">Multi-pass membrane protein</topology>
    </subcellularLocation>
</comment>
<keyword evidence="7" id="KW-0297">G-protein coupled receptor</keyword>
<keyword evidence="8 13" id="KW-0472">Membrane</keyword>
<evidence type="ECO:0000256" key="10">
    <source>
        <dbReference type="ARBA" id="ARBA00023170"/>
    </source>
</evidence>
<evidence type="ECO:0000256" key="2">
    <source>
        <dbReference type="ARBA" id="ARBA00007242"/>
    </source>
</evidence>
<dbReference type="Pfam" id="PF01094">
    <property type="entry name" value="ANF_receptor"/>
    <property type="match status" value="1"/>
</dbReference>
<evidence type="ECO:0000256" key="3">
    <source>
        <dbReference type="ARBA" id="ARBA00022475"/>
    </source>
</evidence>
<keyword evidence="10" id="KW-0675">Receptor</keyword>
<evidence type="ECO:0000256" key="9">
    <source>
        <dbReference type="ARBA" id="ARBA00023157"/>
    </source>
</evidence>
<dbReference type="FunFam" id="3.40.50.2300:FF:000009">
    <property type="entry name" value="Glutamate receptor, metabotropic 4"/>
    <property type="match status" value="1"/>
</dbReference>
<dbReference type="PRINTS" id="PR00248">
    <property type="entry name" value="GPCRMGR"/>
</dbReference>
<evidence type="ECO:0000256" key="13">
    <source>
        <dbReference type="SAM" id="Phobius"/>
    </source>
</evidence>
<proteinExistence type="inferred from homology"/>
<dbReference type="InterPro" id="IPR017979">
    <property type="entry name" value="GPCR_3_CS"/>
</dbReference>
<dbReference type="Proteomes" id="UP000694844">
    <property type="component" value="Chromosome 8"/>
</dbReference>
<evidence type="ECO:0000313" key="16">
    <source>
        <dbReference type="RefSeq" id="XP_022302609.1"/>
    </source>
</evidence>
<dbReference type="PROSITE" id="PS50259">
    <property type="entry name" value="G_PROTEIN_RECEP_F3_4"/>
    <property type="match status" value="1"/>
</dbReference>
<protein>
    <submittedName>
        <fullName evidence="16">Metabotropic glutamate receptor 3-like</fullName>
    </submittedName>
</protein>
<keyword evidence="9" id="KW-1015">Disulfide bond</keyword>
<dbReference type="AlphaFoldDB" id="A0A8B8BIF7"/>
<evidence type="ECO:0000313" key="15">
    <source>
        <dbReference type="Proteomes" id="UP000694844"/>
    </source>
</evidence>
<evidence type="ECO:0000256" key="1">
    <source>
        <dbReference type="ARBA" id="ARBA00004651"/>
    </source>
</evidence>
<dbReference type="OrthoDB" id="425344at2759"/>
<keyword evidence="12" id="KW-0807">Transducer</keyword>
<dbReference type="SUPFAM" id="SSF53822">
    <property type="entry name" value="Periplasmic binding protein-like I"/>
    <property type="match status" value="1"/>
</dbReference>
<feature type="transmembrane region" description="Helical" evidence="13">
    <location>
        <begin position="620"/>
        <end position="640"/>
    </location>
</feature>
<evidence type="ECO:0000256" key="11">
    <source>
        <dbReference type="ARBA" id="ARBA00023180"/>
    </source>
</evidence>
<keyword evidence="3" id="KW-1003">Cell membrane</keyword>
<keyword evidence="15" id="KW-1185">Reference proteome</keyword>
<feature type="domain" description="G-protein coupled receptors family 3 profile" evidence="14">
    <location>
        <begin position="582"/>
        <end position="848"/>
    </location>
</feature>
<dbReference type="InterPro" id="IPR000162">
    <property type="entry name" value="GPCR_3_mtglu_rcpt"/>
</dbReference>
<dbReference type="GO" id="GO:0004930">
    <property type="term" value="F:G protein-coupled receptor activity"/>
    <property type="evidence" value="ECO:0007669"/>
    <property type="project" value="UniProtKB-KW"/>
</dbReference>
<dbReference type="Gene3D" id="3.40.50.2300">
    <property type="match status" value="2"/>
</dbReference>
<keyword evidence="6 13" id="KW-1133">Transmembrane helix</keyword>
<dbReference type="FunFam" id="2.10.50.30:FF:000001">
    <property type="entry name" value="metabotropic glutamate receptor 1"/>
    <property type="match status" value="1"/>
</dbReference>